<evidence type="ECO:0000313" key="3">
    <source>
        <dbReference type="Proteomes" id="UP000282140"/>
    </source>
</evidence>
<dbReference type="InterPro" id="IPR029060">
    <property type="entry name" value="PIN-like_dom_sf"/>
</dbReference>
<accession>A0A3L8CD91</accession>
<reference evidence="3 4" key="1">
    <citation type="journal article" date="2018" name="Front. Microbiol.">
        <title>Discovery of Phloeophagus Beetles as a Source of Pseudomonas Strains That Produce Potentially New Bioactive Substances and Description of Pseudomonas bohemica sp. nov.</title>
        <authorList>
            <person name="Saati-Santamaria Z."/>
            <person name="Lopez-Mondejar R."/>
            <person name="Jimenez-Gomez A."/>
            <person name="Diez-Mendez A."/>
            <person name="Vetrovsky T."/>
            <person name="Igual J.M."/>
            <person name="Velazquez E."/>
            <person name="Kolarik M."/>
            <person name="Rivas R."/>
            <person name="Garcia-Fraile P."/>
        </authorList>
    </citation>
    <scope>NUCLEOTIDE SEQUENCE [LARGE SCALE GENOMIC DNA]</scope>
    <source>
        <strain evidence="1 4">A2-NA12</strain>
        <strain evidence="2 3">A2-NA13</strain>
    </source>
</reference>
<name>A0A3L8CD91_9PSED</name>
<evidence type="ECO:0000313" key="2">
    <source>
        <dbReference type="EMBL" id="RLU06125.1"/>
    </source>
</evidence>
<sequence>MSQSKILADTNSYLRLANNIRPLLCVEFGLEKYCLYVLHETSLEIQRSSRLKHKFYWALEDEHCAERATGPAISKKHRKEIAAAFSVIWEHVQAELPGPSRTDAMYLAHGFVLGFPIVTDDRDMRMLAEVFSIPTHKTLELLKIMVDVAHITLAKVTSIIAYWKYNEDFPADAHSDTHTIFSGQIKIL</sequence>
<keyword evidence="2" id="KW-0238">DNA-binding</keyword>
<protein>
    <submittedName>
        <fullName evidence="2">DNA-binding protein</fullName>
    </submittedName>
</protein>
<dbReference type="Proteomes" id="UP000282140">
    <property type="component" value="Unassembled WGS sequence"/>
</dbReference>
<dbReference type="EMBL" id="PEGB01000016">
    <property type="protein sequence ID" value="RLU06125.1"/>
    <property type="molecule type" value="Genomic_DNA"/>
</dbReference>
<evidence type="ECO:0000313" key="4">
    <source>
        <dbReference type="Proteomes" id="UP000282672"/>
    </source>
</evidence>
<evidence type="ECO:0000313" key="1">
    <source>
        <dbReference type="EMBL" id="RLU05915.1"/>
    </source>
</evidence>
<dbReference type="AlphaFoldDB" id="A0A3L8CD91"/>
<dbReference type="EMBL" id="PEGA01000026">
    <property type="protein sequence ID" value="RLU05915.1"/>
    <property type="molecule type" value="Genomic_DNA"/>
</dbReference>
<dbReference type="Proteomes" id="UP000282672">
    <property type="component" value="Unassembled WGS sequence"/>
</dbReference>
<proteinExistence type="predicted"/>
<dbReference type="RefSeq" id="WP_121733813.1">
    <property type="nucleotide sequence ID" value="NZ_PEGA01000026.1"/>
</dbReference>
<gene>
    <name evidence="1" type="ORF">CS076_22600</name>
    <name evidence="2" type="ORF">CS078_22070</name>
</gene>
<keyword evidence="3" id="KW-1185">Reference proteome</keyword>
<organism evidence="2 3">
    <name type="scientific">Pseudomonas prosekii</name>
    <dbReference type="NCBI Taxonomy" id="1148509"/>
    <lineage>
        <taxon>Bacteria</taxon>
        <taxon>Pseudomonadati</taxon>
        <taxon>Pseudomonadota</taxon>
        <taxon>Gammaproteobacteria</taxon>
        <taxon>Pseudomonadales</taxon>
        <taxon>Pseudomonadaceae</taxon>
        <taxon>Pseudomonas</taxon>
    </lineage>
</organism>
<comment type="caution">
    <text evidence="2">The sequence shown here is derived from an EMBL/GenBank/DDBJ whole genome shotgun (WGS) entry which is preliminary data.</text>
</comment>
<dbReference type="GO" id="GO:0003677">
    <property type="term" value="F:DNA binding"/>
    <property type="evidence" value="ECO:0007669"/>
    <property type="project" value="UniProtKB-KW"/>
</dbReference>
<dbReference type="SUPFAM" id="SSF88723">
    <property type="entry name" value="PIN domain-like"/>
    <property type="match status" value="1"/>
</dbReference>